<reference evidence="2 3" key="1">
    <citation type="submission" date="2024-09" db="EMBL/GenBank/DDBJ databases">
        <authorList>
            <person name="Sun Q."/>
            <person name="Mori K."/>
        </authorList>
    </citation>
    <scope>NUCLEOTIDE SEQUENCE [LARGE SCALE GENOMIC DNA]</scope>
    <source>
        <strain evidence="2 3">TBRC 4938</strain>
    </source>
</reference>
<feature type="region of interest" description="Disordered" evidence="1">
    <location>
        <begin position="1"/>
        <end position="35"/>
    </location>
</feature>
<dbReference type="EMBL" id="JBHMAA010000024">
    <property type="protein sequence ID" value="MFB9951225.1"/>
    <property type="molecule type" value="Genomic_DNA"/>
</dbReference>
<proteinExistence type="predicted"/>
<comment type="caution">
    <text evidence="2">The sequence shown here is derived from an EMBL/GenBank/DDBJ whole genome shotgun (WGS) entry which is preliminary data.</text>
</comment>
<name>A0ABV6AKT7_9HYPH</name>
<evidence type="ECO:0000313" key="3">
    <source>
        <dbReference type="Proteomes" id="UP001589692"/>
    </source>
</evidence>
<dbReference type="RefSeq" id="WP_377264042.1">
    <property type="nucleotide sequence ID" value="NZ_JBHMAA010000024.1"/>
</dbReference>
<organism evidence="2 3">
    <name type="scientific">Rhizobium puerariae</name>
    <dbReference type="NCBI Taxonomy" id="1585791"/>
    <lineage>
        <taxon>Bacteria</taxon>
        <taxon>Pseudomonadati</taxon>
        <taxon>Pseudomonadota</taxon>
        <taxon>Alphaproteobacteria</taxon>
        <taxon>Hyphomicrobiales</taxon>
        <taxon>Rhizobiaceae</taxon>
        <taxon>Rhizobium/Agrobacterium group</taxon>
        <taxon>Rhizobium</taxon>
    </lineage>
</organism>
<feature type="compositionally biased region" description="Low complexity" evidence="1">
    <location>
        <begin position="1"/>
        <end position="13"/>
    </location>
</feature>
<evidence type="ECO:0000313" key="2">
    <source>
        <dbReference type="EMBL" id="MFB9951225.1"/>
    </source>
</evidence>
<protein>
    <submittedName>
        <fullName evidence="2">Uncharacterized protein</fullName>
    </submittedName>
</protein>
<evidence type="ECO:0000256" key="1">
    <source>
        <dbReference type="SAM" id="MobiDB-lite"/>
    </source>
</evidence>
<gene>
    <name evidence="2" type="ORF">ACFFP0_20450</name>
</gene>
<dbReference type="Proteomes" id="UP001589692">
    <property type="component" value="Unassembled WGS sequence"/>
</dbReference>
<sequence length="63" mass="7259">MSKRASSLRTLRATARRRPRKPFKKQSKPRIEDTDANRESAVIYVLFPRKQAEVADKCKVPAC</sequence>
<keyword evidence="3" id="KW-1185">Reference proteome</keyword>
<accession>A0ABV6AKT7</accession>
<feature type="compositionally biased region" description="Basic residues" evidence="1">
    <location>
        <begin position="14"/>
        <end position="28"/>
    </location>
</feature>